<keyword evidence="2" id="KW-1185">Reference proteome</keyword>
<reference evidence="1 2" key="1">
    <citation type="journal article" date="2013" name="Syst. Appl. Microbiol.">
        <title>Phylogenetic position and virulence apparatus of the pear flower necrosis pathogen Erwinia piriflorinigrans CFBP 5888T as assessed by comparative genomics.</title>
        <authorList>
            <person name="Smits T.H."/>
            <person name="Rezzonico F."/>
            <person name="Lopez M.M."/>
            <person name="Blom J."/>
            <person name="Goesmann A."/>
            <person name="Frey J.E."/>
            <person name="Duffy B."/>
        </authorList>
    </citation>
    <scope>NUCLEOTIDE SEQUENCE [LARGE SCALE GENOMIC DNA]</scope>
    <source>
        <strain evidence="2">CFBP5888</strain>
    </source>
</reference>
<proteinExistence type="predicted"/>
<comment type="caution">
    <text evidence="1">The sequence shown here is derived from an EMBL/GenBank/DDBJ whole genome shotgun (WGS) entry which is preliminary data.</text>
</comment>
<evidence type="ECO:0000313" key="1">
    <source>
        <dbReference type="EMBL" id="CCG88487.1"/>
    </source>
</evidence>
<protein>
    <submittedName>
        <fullName evidence="1">Uncharacterized protein</fullName>
    </submittedName>
</protein>
<sequence>MADTIRRYKKRPLRALLRRAGTFFSDIVICDTDGLR</sequence>
<organism evidence="1 2">
    <name type="scientific">Erwinia piriflorinigrans CFBP 5888</name>
    <dbReference type="NCBI Taxonomy" id="1161919"/>
    <lineage>
        <taxon>Bacteria</taxon>
        <taxon>Pseudomonadati</taxon>
        <taxon>Pseudomonadota</taxon>
        <taxon>Gammaproteobacteria</taxon>
        <taxon>Enterobacterales</taxon>
        <taxon>Erwiniaceae</taxon>
        <taxon>Erwinia</taxon>
    </lineage>
</organism>
<gene>
    <name evidence="1" type="ORF">EPIR_3124</name>
</gene>
<evidence type="ECO:0000313" key="2">
    <source>
        <dbReference type="Proteomes" id="UP000018217"/>
    </source>
</evidence>
<dbReference type="EMBL" id="CAHS01000021">
    <property type="protein sequence ID" value="CCG88487.1"/>
    <property type="molecule type" value="Genomic_DNA"/>
</dbReference>
<dbReference type="AlphaFoldDB" id="V5ZBV8"/>
<name>V5ZBV8_9GAMM</name>
<dbReference type="Proteomes" id="UP000018217">
    <property type="component" value="Unassembled WGS sequence"/>
</dbReference>
<accession>V5ZBV8</accession>
<dbReference type="STRING" id="1161919.EPIR_3124"/>